<comment type="caution">
    <text evidence="5">The sequence shown here is derived from an EMBL/GenBank/DDBJ whole genome shotgun (WGS) entry which is preliminary data.</text>
</comment>
<dbReference type="Pfam" id="PF01479">
    <property type="entry name" value="S4"/>
    <property type="match status" value="1"/>
</dbReference>
<reference evidence="5" key="1">
    <citation type="submission" date="2020-12" db="EMBL/GenBank/DDBJ databases">
        <authorList>
            <person name="Iha C."/>
        </authorList>
    </citation>
    <scope>NUCLEOTIDE SEQUENCE</scope>
</reference>
<dbReference type="Proteomes" id="UP000708148">
    <property type="component" value="Unassembled WGS sequence"/>
</dbReference>
<dbReference type="PANTHER" id="PTHR32319:SF0">
    <property type="entry name" value="BACTERIAL HEMOLYSIN-LIKE PROTEIN"/>
    <property type="match status" value="1"/>
</dbReference>
<dbReference type="CDD" id="cd00165">
    <property type="entry name" value="S4"/>
    <property type="match status" value="1"/>
</dbReference>
<dbReference type="PANTHER" id="PTHR32319">
    <property type="entry name" value="BACTERIAL HEMOLYSIN-LIKE PROTEIN"/>
    <property type="match status" value="1"/>
</dbReference>
<dbReference type="GO" id="GO:0008168">
    <property type="term" value="F:methyltransferase activity"/>
    <property type="evidence" value="ECO:0007669"/>
    <property type="project" value="InterPro"/>
</dbReference>
<dbReference type="InterPro" id="IPR036986">
    <property type="entry name" value="S4_RNA-bd_sf"/>
</dbReference>
<protein>
    <recommendedName>
        <fullName evidence="4">RNA-binding S4 domain-containing protein</fullName>
    </recommendedName>
</protein>
<dbReference type="NCBIfam" id="TIGR00478">
    <property type="entry name" value="tly"/>
    <property type="match status" value="1"/>
</dbReference>
<name>A0A8S1ISJ6_9CHLO</name>
<gene>
    <name evidence="5" type="ORF">OSTQU699_LOCUS3241</name>
</gene>
<dbReference type="Gene3D" id="3.10.290.10">
    <property type="entry name" value="RNA-binding S4 domain"/>
    <property type="match status" value="1"/>
</dbReference>
<evidence type="ECO:0000256" key="2">
    <source>
        <dbReference type="ARBA" id="ARBA00029460"/>
    </source>
</evidence>
<dbReference type="InterPro" id="IPR004538">
    <property type="entry name" value="Hemolysin_A/TlyA"/>
</dbReference>
<evidence type="ECO:0000256" key="1">
    <source>
        <dbReference type="ARBA" id="ARBA00022884"/>
    </source>
</evidence>
<dbReference type="InterPro" id="IPR029063">
    <property type="entry name" value="SAM-dependent_MTases_sf"/>
</dbReference>
<dbReference type="SMART" id="SM00363">
    <property type="entry name" value="S4"/>
    <property type="match status" value="1"/>
</dbReference>
<dbReference type="InterPro" id="IPR047048">
    <property type="entry name" value="TlyA"/>
</dbReference>
<keyword evidence="6" id="KW-1185">Reference proteome</keyword>
<dbReference type="Gene3D" id="3.40.50.150">
    <property type="entry name" value="Vaccinia Virus protein VP39"/>
    <property type="match status" value="1"/>
</dbReference>
<organism evidence="5 6">
    <name type="scientific">Ostreobium quekettii</name>
    <dbReference type="NCBI Taxonomy" id="121088"/>
    <lineage>
        <taxon>Eukaryota</taxon>
        <taxon>Viridiplantae</taxon>
        <taxon>Chlorophyta</taxon>
        <taxon>core chlorophytes</taxon>
        <taxon>Ulvophyceae</taxon>
        <taxon>TCBD clade</taxon>
        <taxon>Bryopsidales</taxon>
        <taxon>Ostreobineae</taxon>
        <taxon>Ostreobiaceae</taxon>
        <taxon>Ostreobium</taxon>
    </lineage>
</organism>
<dbReference type="OrthoDB" id="449109at2759"/>
<dbReference type="SUPFAM" id="SSF55174">
    <property type="entry name" value="Alpha-L RNA-binding motif"/>
    <property type="match status" value="1"/>
</dbReference>
<comment type="similarity">
    <text evidence="2">Belongs to the TlyA family.</text>
</comment>
<evidence type="ECO:0000313" key="5">
    <source>
        <dbReference type="EMBL" id="CAD7697880.1"/>
    </source>
</evidence>
<proteinExistence type="inferred from homology"/>
<evidence type="ECO:0000313" key="6">
    <source>
        <dbReference type="Proteomes" id="UP000708148"/>
    </source>
</evidence>
<dbReference type="InterPro" id="IPR002877">
    <property type="entry name" value="RNA_MeTrfase_FtsJ_dom"/>
</dbReference>
<dbReference type="InterPro" id="IPR002942">
    <property type="entry name" value="S4_RNA-bd"/>
</dbReference>
<feature type="domain" description="RNA-binding S4" evidence="4">
    <location>
        <begin position="60"/>
        <end position="125"/>
    </location>
</feature>
<dbReference type="PROSITE" id="PS50889">
    <property type="entry name" value="S4"/>
    <property type="match status" value="1"/>
</dbReference>
<sequence>MRPAGWKAVRETTAVAWPGWRGRGAEGWRHVERGRAGSCIPAQHTDGVHSVDPKAGRRRVRLDELCFAKFPEHSERAVRSWIAQGKVVVDGTPVDKAGQQVLRSSKVELKAIEKKYVSRGGLKLEAALQRFNIKVAGQVAMDAGISTGGFTDCLLQQGASKVYGIDVGYGDVAYKLRQDPRVVLLERTNLLHLDTDLIDPPASLVTLDLSFISVLKVIPVVQECMEVNGDLVVLIKPQFEAGREHVGKGGLVQDQRVHEEVVEKIASGIASMGFDCCGSMDSPILGAGSKNKEFLAHFRLVRPPPSS</sequence>
<accession>A0A8S1ISJ6</accession>
<dbReference type="GO" id="GO:0032259">
    <property type="term" value="P:methylation"/>
    <property type="evidence" value="ECO:0007669"/>
    <property type="project" value="InterPro"/>
</dbReference>
<dbReference type="EMBL" id="CAJHUC010000724">
    <property type="protein sequence ID" value="CAD7697880.1"/>
    <property type="molecule type" value="Genomic_DNA"/>
</dbReference>
<dbReference type="GO" id="GO:0003723">
    <property type="term" value="F:RNA binding"/>
    <property type="evidence" value="ECO:0007669"/>
    <property type="project" value="UniProtKB-KW"/>
</dbReference>
<dbReference type="Pfam" id="PF01728">
    <property type="entry name" value="FtsJ"/>
    <property type="match status" value="1"/>
</dbReference>
<dbReference type="AlphaFoldDB" id="A0A8S1ISJ6"/>
<evidence type="ECO:0000256" key="3">
    <source>
        <dbReference type="PROSITE-ProRule" id="PRU00182"/>
    </source>
</evidence>
<keyword evidence="1 3" id="KW-0694">RNA-binding</keyword>
<evidence type="ECO:0000259" key="4">
    <source>
        <dbReference type="SMART" id="SM00363"/>
    </source>
</evidence>
<dbReference type="SUPFAM" id="SSF53335">
    <property type="entry name" value="S-adenosyl-L-methionine-dependent methyltransferases"/>
    <property type="match status" value="1"/>
</dbReference>